<dbReference type="PIRSF" id="PIRSF010372">
    <property type="entry name" value="PaiB"/>
    <property type="match status" value="1"/>
</dbReference>
<protein>
    <submittedName>
        <fullName evidence="1">FMN-binding negative transcriptional regulator</fullName>
    </submittedName>
</protein>
<gene>
    <name evidence="1" type="ORF">D3880_22285</name>
</gene>
<proteinExistence type="predicted"/>
<dbReference type="AlphaFoldDB" id="A0A385Z858"/>
<dbReference type="InterPro" id="IPR007396">
    <property type="entry name" value="TR_PAI2-type"/>
</dbReference>
<evidence type="ECO:0000313" key="2">
    <source>
        <dbReference type="Proteomes" id="UP000265560"/>
    </source>
</evidence>
<reference evidence="2" key="1">
    <citation type="submission" date="2018-09" db="EMBL/GenBank/DDBJ databases">
        <authorList>
            <person name="Zhu H."/>
        </authorList>
    </citation>
    <scope>NUCLEOTIDE SEQUENCE [LARGE SCALE GENOMIC DNA]</scope>
    <source>
        <strain evidence="2">K2W31S-8</strain>
    </source>
</reference>
<dbReference type="PANTHER" id="PTHR35802:SF1">
    <property type="entry name" value="PROTEASE SYNTHASE AND SPORULATION PROTEIN PAI 2"/>
    <property type="match status" value="1"/>
</dbReference>
<keyword evidence="2" id="KW-1185">Reference proteome</keyword>
<name>A0A385Z858_9PSED</name>
<dbReference type="InterPro" id="IPR012349">
    <property type="entry name" value="Split_barrel_FMN-bd"/>
</dbReference>
<dbReference type="Gene3D" id="2.30.110.10">
    <property type="entry name" value="Electron Transport, Fmn-binding Protein, Chain A"/>
    <property type="match status" value="1"/>
</dbReference>
<dbReference type="SUPFAM" id="SSF50475">
    <property type="entry name" value="FMN-binding split barrel"/>
    <property type="match status" value="1"/>
</dbReference>
<dbReference type="Pfam" id="PF04299">
    <property type="entry name" value="FMN_bind_2"/>
    <property type="match status" value="1"/>
</dbReference>
<accession>A0A385Z858</accession>
<dbReference type="EMBL" id="CP032419">
    <property type="protein sequence ID" value="AYC34931.1"/>
    <property type="molecule type" value="Genomic_DNA"/>
</dbReference>
<sequence>MYIPSAFAQTDLPSLHDLIEAMPLATLVSQDVQGLQASHLPLLLAREEGEFGTLYGHFARANPQWRGLAGGEALVLFQGPEGYVSPSVYPSKALHGKVVPTWNYLAVHAYGRVELFDERERLLALVSRLSARHEQGRAQPWAVSDAPADYIDAMLRAIVGFAIPISRLEGKWKLSQNRDAQDIAGVRRGFEQSVRPEEQRLAGQMAAWPRDD</sequence>
<dbReference type="KEGG" id="pcav:D3880_22285"/>
<organism evidence="1 2">
    <name type="scientific">Pseudomonas cavernae</name>
    <dbReference type="NCBI Taxonomy" id="2320867"/>
    <lineage>
        <taxon>Bacteria</taxon>
        <taxon>Pseudomonadati</taxon>
        <taxon>Pseudomonadota</taxon>
        <taxon>Gammaproteobacteria</taxon>
        <taxon>Pseudomonadales</taxon>
        <taxon>Pseudomonadaceae</taxon>
        <taxon>Pseudomonas</taxon>
    </lineage>
</organism>
<dbReference type="Proteomes" id="UP000265560">
    <property type="component" value="Chromosome"/>
</dbReference>
<dbReference type="OrthoDB" id="9794948at2"/>
<dbReference type="PANTHER" id="PTHR35802">
    <property type="entry name" value="PROTEASE SYNTHASE AND SPORULATION PROTEIN PAI 2"/>
    <property type="match status" value="1"/>
</dbReference>
<dbReference type="RefSeq" id="WP_119895580.1">
    <property type="nucleotide sequence ID" value="NZ_CP032419.1"/>
</dbReference>
<evidence type="ECO:0000313" key="1">
    <source>
        <dbReference type="EMBL" id="AYC34931.1"/>
    </source>
</evidence>